<evidence type="ECO:0000313" key="1">
    <source>
        <dbReference type="EMBL" id="QCZ95035.1"/>
    </source>
</evidence>
<organism evidence="1 2">
    <name type="scientific">Salinimonas iocasae</name>
    <dbReference type="NCBI Taxonomy" id="2572577"/>
    <lineage>
        <taxon>Bacteria</taxon>
        <taxon>Pseudomonadati</taxon>
        <taxon>Pseudomonadota</taxon>
        <taxon>Gammaproteobacteria</taxon>
        <taxon>Alteromonadales</taxon>
        <taxon>Alteromonadaceae</taxon>
        <taxon>Alteromonas/Salinimonas group</taxon>
        <taxon>Salinimonas</taxon>
    </lineage>
</organism>
<proteinExistence type="predicted"/>
<dbReference type="AlphaFoldDB" id="A0A5B7YHP2"/>
<gene>
    <name evidence="1" type="ORF">FBQ74_16820</name>
</gene>
<evidence type="ECO:0000313" key="2">
    <source>
        <dbReference type="Proteomes" id="UP000304912"/>
    </source>
</evidence>
<dbReference type="EMBL" id="CP039852">
    <property type="protein sequence ID" value="QCZ95035.1"/>
    <property type="molecule type" value="Genomic_DNA"/>
</dbReference>
<name>A0A5B7YHP2_9ALTE</name>
<reference evidence="1 2" key="1">
    <citation type="submission" date="2019-04" db="EMBL/GenBank/DDBJ databases">
        <title>Salinimonas iocasae sp. nov., a halophilic bacterium isolated from the outer tube casing of tubeworms in Okinawa Trough.</title>
        <authorList>
            <person name="Zhang H."/>
            <person name="Wang H."/>
            <person name="Li C."/>
        </authorList>
    </citation>
    <scope>NUCLEOTIDE SEQUENCE [LARGE SCALE GENOMIC DNA]</scope>
    <source>
        <strain evidence="1 2">KX18D6</strain>
    </source>
</reference>
<dbReference type="Proteomes" id="UP000304912">
    <property type="component" value="Chromosome"/>
</dbReference>
<keyword evidence="2" id="KW-1185">Reference proteome</keyword>
<protein>
    <submittedName>
        <fullName evidence="1">Uncharacterized protein</fullName>
    </submittedName>
</protein>
<dbReference type="KEGG" id="salk:FBQ74_16820"/>
<dbReference type="RefSeq" id="WP_139757765.1">
    <property type="nucleotide sequence ID" value="NZ_CP039852.1"/>
</dbReference>
<accession>A0A5B7YHP2</accession>
<sequence length="187" mass="21132">MTKTNHSKRLTFFGVLAAFVIPVLVAKVALDNNWFNRGTTNKGELIQPVVDFSAALQKQPPKWRLVYRVPARCDSQCKNAIYSIQQVWLALGRETDRAQATLIVTEDSDRSAINQLEQRGPLNIVNAQSVSQDKRLHKFGDNTVYLVDTLNQAMLRYEVSADRETAILNSRDMLADVKKLMKLSRIG</sequence>
<dbReference type="OrthoDB" id="9785445at2"/>